<name>A0A0K1JMR9_9MICO</name>
<keyword evidence="2" id="KW-0812">Transmembrane</keyword>
<keyword evidence="4" id="KW-1185">Reference proteome</keyword>
<protein>
    <submittedName>
        <fullName evidence="3">Uncharacterized protein</fullName>
    </submittedName>
</protein>
<organism evidence="3 4">
    <name type="scientific">Luteipulveratus mongoliensis</name>
    <dbReference type="NCBI Taxonomy" id="571913"/>
    <lineage>
        <taxon>Bacteria</taxon>
        <taxon>Bacillati</taxon>
        <taxon>Actinomycetota</taxon>
        <taxon>Actinomycetes</taxon>
        <taxon>Micrococcales</taxon>
        <taxon>Dermacoccaceae</taxon>
        <taxon>Luteipulveratus</taxon>
    </lineage>
</organism>
<feature type="region of interest" description="Disordered" evidence="1">
    <location>
        <begin position="1"/>
        <end position="34"/>
    </location>
</feature>
<keyword evidence="2" id="KW-1133">Transmembrane helix</keyword>
<evidence type="ECO:0000256" key="2">
    <source>
        <dbReference type="SAM" id="Phobius"/>
    </source>
</evidence>
<feature type="transmembrane region" description="Helical" evidence="2">
    <location>
        <begin position="38"/>
        <end position="56"/>
    </location>
</feature>
<sequence length="88" mass="9365">MEPTVNDPYRIDQSTPPHPVPTQDQTERRTPGGGPVSTLLWALVAASIGLNAGFSIAGQDVIGSSIGGVAVICLGILLVRYLQRRRQL</sequence>
<dbReference type="EMBL" id="CP011112">
    <property type="protein sequence ID" value="AKU18017.1"/>
    <property type="molecule type" value="Genomic_DNA"/>
</dbReference>
<evidence type="ECO:0000313" key="3">
    <source>
        <dbReference type="EMBL" id="AKU18017.1"/>
    </source>
</evidence>
<dbReference type="AlphaFoldDB" id="A0A0K1JMR9"/>
<gene>
    <name evidence="3" type="ORF">VV02_22715</name>
</gene>
<proteinExistence type="predicted"/>
<dbReference type="STRING" id="571913.VV02_22715"/>
<evidence type="ECO:0000256" key="1">
    <source>
        <dbReference type="SAM" id="MobiDB-lite"/>
    </source>
</evidence>
<dbReference type="Proteomes" id="UP000066480">
    <property type="component" value="Chromosome"/>
</dbReference>
<reference evidence="3 4" key="1">
    <citation type="submission" date="2015-03" db="EMBL/GenBank/DDBJ databases">
        <title>Luteipulveratus halotolerans sp. nov., a novel actinobacterium (Dermacoccaceae) from Sarawak, Malaysia.</title>
        <authorList>
            <person name="Juboi H."/>
            <person name="Basik A."/>
            <person name="Shamsul S.S."/>
            <person name="Arnold P."/>
            <person name="Schmitt E.K."/>
            <person name="Sanglier J.-J."/>
            <person name="Yeo T."/>
        </authorList>
    </citation>
    <scope>NUCLEOTIDE SEQUENCE [LARGE SCALE GENOMIC DNA]</scope>
    <source>
        <strain evidence="3 4">MN07-A0370</strain>
    </source>
</reference>
<dbReference type="KEGG" id="lmoi:VV02_22715"/>
<feature type="transmembrane region" description="Helical" evidence="2">
    <location>
        <begin position="62"/>
        <end position="82"/>
    </location>
</feature>
<accession>A0A0K1JMR9</accession>
<keyword evidence="2" id="KW-0472">Membrane</keyword>
<evidence type="ECO:0000313" key="4">
    <source>
        <dbReference type="Proteomes" id="UP000066480"/>
    </source>
</evidence>